<dbReference type="PANTHER" id="PTHR35936:SF34">
    <property type="entry name" value="ABC TRANSPORTER EXTRACELLULAR-BINDING PROTEIN YCKB-RELATED"/>
    <property type="match status" value="1"/>
</dbReference>
<dbReference type="Gene3D" id="3.40.190.10">
    <property type="entry name" value="Periplasmic binding protein-like II"/>
    <property type="match status" value="2"/>
</dbReference>
<evidence type="ECO:0000256" key="1">
    <source>
        <dbReference type="ARBA" id="ARBA00022729"/>
    </source>
</evidence>
<evidence type="ECO:0000259" key="3">
    <source>
        <dbReference type="SMART" id="SM00062"/>
    </source>
</evidence>
<reference evidence="4 5" key="1">
    <citation type="submission" date="2019-08" db="EMBL/GenBank/DDBJ databases">
        <title>In-depth cultivation of the pig gut microbiome towards novel bacterial diversity and tailored functional studies.</title>
        <authorList>
            <person name="Wylensek D."/>
            <person name="Hitch T.C.A."/>
            <person name="Clavel T."/>
        </authorList>
    </citation>
    <scope>NUCLEOTIDE SEQUENCE [LARGE SCALE GENOMIC DNA]</scope>
    <source>
        <strain evidence="4 5">WCA-MUC-591-APC-4B</strain>
    </source>
</reference>
<dbReference type="RefSeq" id="WP_154554914.1">
    <property type="nucleotide sequence ID" value="NZ_JAQXUZ010000016.1"/>
</dbReference>
<gene>
    <name evidence="4" type="ORF">FYJ65_08545</name>
</gene>
<proteinExistence type="predicted"/>
<evidence type="ECO:0000313" key="4">
    <source>
        <dbReference type="EMBL" id="MST71351.1"/>
    </source>
</evidence>
<evidence type="ECO:0000313" key="5">
    <source>
        <dbReference type="Proteomes" id="UP000469424"/>
    </source>
</evidence>
<dbReference type="EMBL" id="VUNA01000021">
    <property type="protein sequence ID" value="MST71351.1"/>
    <property type="molecule type" value="Genomic_DNA"/>
</dbReference>
<evidence type="ECO:0000256" key="2">
    <source>
        <dbReference type="SAM" id="SignalP"/>
    </source>
</evidence>
<accession>A0A6N7XPD1</accession>
<dbReference type="AlphaFoldDB" id="A0A6N7XPD1"/>
<feature type="chain" id="PRO_5026670930" evidence="2">
    <location>
        <begin position="29"/>
        <end position="274"/>
    </location>
</feature>
<keyword evidence="5" id="KW-1185">Reference proteome</keyword>
<protein>
    <submittedName>
        <fullName evidence="4">Amino acid ABC transporter substrate-binding protein</fullName>
    </submittedName>
</protein>
<dbReference type="SUPFAM" id="SSF53850">
    <property type="entry name" value="Periplasmic binding protein-like II"/>
    <property type="match status" value="1"/>
</dbReference>
<dbReference type="PROSITE" id="PS51257">
    <property type="entry name" value="PROKAR_LIPOPROTEIN"/>
    <property type="match status" value="1"/>
</dbReference>
<dbReference type="InterPro" id="IPR001638">
    <property type="entry name" value="Solute-binding_3/MltF_N"/>
</dbReference>
<comment type="caution">
    <text evidence="4">The sequence shown here is derived from an EMBL/GenBank/DDBJ whole genome shotgun (WGS) entry which is preliminary data.</text>
</comment>
<dbReference type="CDD" id="cd00996">
    <property type="entry name" value="PBP2_AatB_like"/>
    <property type="match status" value="1"/>
</dbReference>
<feature type="domain" description="Solute-binding protein family 3/N-terminal" evidence="3">
    <location>
        <begin position="40"/>
        <end position="263"/>
    </location>
</feature>
<sequence length="274" mass="30317">MKKFIYLMTTIALVAGMALLSGCGSSKEATDYAYIEDKGTLTVGLDDTFAPMGFRDKDDNLVGVDIDLAKAVGKKLGIKVEFQPIDWDAKEAELKSKNIDCVWNGMSATKDRQKSMTLSNKYFNNKILVMSLDKGINIKSSADLKNYKVGTQADSAALESVKADKNYDSFADNVSEYPTYDEAILDMKAGRIDVVVIDEVYALYNNKNKTKLYQSDFDFGSDKYAVGFRKGDKELAVKVNDAIQECIDDGTADKICEKWFGKGSSLIINEGYDN</sequence>
<feature type="signal peptide" evidence="2">
    <location>
        <begin position="1"/>
        <end position="28"/>
    </location>
</feature>
<keyword evidence="1 2" id="KW-0732">Signal</keyword>
<dbReference type="Pfam" id="PF00497">
    <property type="entry name" value="SBP_bac_3"/>
    <property type="match status" value="1"/>
</dbReference>
<organism evidence="4 5">
    <name type="scientific">Mogibacterium kristiansenii</name>
    <dbReference type="NCBI Taxonomy" id="2606708"/>
    <lineage>
        <taxon>Bacteria</taxon>
        <taxon>Bacillati</taxon>
        <taxon>Bacillota</taxon>
        <taxon>Clostridia</taxon>
        <taxon>Peptostreptococcales</taxon>
        <taxon>Anaerovoracaceae</taxon>
        <taxon>Mogibacterium</taxon>
    </lineage>
</organism>
<dbReference type="SMART" id="SM00062">
    <property type="entry name" value="PBPb"/>
    <property type="match status" value="1"/>
</dbReference>
<dbReference type="Proteomes" id="UP000469424">
    <property type="component" value="Unassembled WGS sequence"/>
</dbReference>
<dbReference type="PANTHER" id="PTHR35936">
    <property type="entry name" value="MEMBRANE-BOUND LYTIC MUREIN TRANSGLYCOSYLASE F"/>
    <property type="match status" value="1"/>
</dbReference>
<name>A0A6N7XPD1_9FIRM</name>